<comment type="caution">
    <text evidence="2">The sequence shown here is derived from an EMBL/GenBank/DDBJ whole genome shotgun (WGS) entry which is preliminary data.</text>
</comment>
<dbReference type="PANTHER" id="PTHR12126:SF11">
    <property type="entry name" value="NADH DEHYDROGENASE [UBIQUINONE] 1 ALPHA SUBCOMPLEX SUBUNIT 9, MITOCHONDRIAL"/>
    <property type="match status" value="1"/>
</dbReference>
<sequence>MILVTGATGYVGSQLVDELLKRGEKVRTLSRRGAGKGDAYKGDVLSGKGLPEALEGVDTAYYLVHSMGSGGDFAAKDRQAAANFAEAAAGAGVRRVVYLGGLGAEDSEHLRSRHEVANMLRARLHSKLVYVRAAMIVGPGSASYDILEHLIKRLPVMIVPKWLDTKTQPIALSDVIKTLADLATIEDAPDEVQLGGADVLSYREMMARAAPLMGRRSPTVIRVPVLTPRLSSYWVALVTPVQFGLIKPLVDGLGAEMLVEQPPPPGLNDAPLGFDDAVREAINR</sequence>
<dbReference type="RefSeq" id="WP_270029008.1">
    <property type="nucleotide sequence ID" value="NZ_JAPDDP010000079.1"/>
</dbReference>
<proteinExistence type="predicted"/>
<dbReference type="SUPFAM" id="SSF51735">
    <property type="entry name" value="NAD(P)-binding Rossmann-fold domains"/>
    <property type="match status" value="1"/>
</dbReference>
<dbReference type="PANTHER" id="PTHR12126">
    <property type="entry name" value="NADH-UBIQUINONE OXIDOREDUCTASE 39 KDA SUBUNIT-RELATED"/>
    <property type="match status" value="1"/>
</dbReference>
<evidence type="ECO:0000259" key="1">
    <source>
        <dbReference type="Pfam" id="PF13460"/>
    </source>
</evidence>
<dbReference type="GO" id="GO:0044877">
    <property type="term" value="F:protein-containing complex binding"/>
    <property type="evidence" value="ECO:0007669"/>
    <property type="project" value="TreeGrafter"/>
</dbReference>
<gene>
    <name evidence="2" type="ORF">OJ997_29895</name>
</gene>
<dbReference type="Gene3D" id="3.40.50.720">
    <property type="entry name" value="NAD(P)-binding Rossmann-like Domain"/>
    <property type="match status" value="1"/>
</dbReference>
<dbReference type="InterPro" id="IPR036291">
    <property type="entry name" value="NAD(P)-bd_dom_sf"/>
</dbReference>
<keyword evidence="3" id="KW-1185">Reference proteome</keyword>
<accession>A0A9X3NDN3</accession>
<feature type="domain" description="NAD(P)-binding" evidence="1">
    <location>
        <begin position="6"/>
        <end position="124"/>
    </location>
</feature>
<dbReference type="Proteomes" id="UP001147653">
    <property type="component" value="Unassembled WGS sequence"/>
</dbReference>
<evidence type="ECO:0000313" key="2">
    <source>
        <dbReference type="EMBL" id="MDA0184553.1"/>
    </source>
</evidence>
<organism evidence="2 3">
    <name type="scientific">Solirubrobacter phytolaccae</name>
    <dbReference type="NCBI Taxonomy" id="1404360"/>
    <lineage>
        <taxon>Bacteria</taxon>
        <taxon>Bacillati</taxon>
        <taxon>Actinomycetota</taxon>
        <taxon>Thermoleophilia</taxon>
        <taxon>Solirubrobacterales</taxon>
        <taxon>Solirubrobacteraceae</taxon>
        <taxon>Solirubrobacter</taxon>
    </lineage>
</organism>
<protein>
    <submittedName>
        <fullName evidence="2">NAD(P)H-binding protein</fullName>
    </submittedName>
</protein>
<evidence type="ECO:0000313" key="3">
    <source>
        <dbReference type="Proteomes" id="UP001147653"/>
    </source>
</evidence>
<dbReference type="AlphaFoldDB" id="A0A9X3NDN3"/>
<dbReference type="EMBL" id="JAPDDP010000079">
    <property type="protein sequence ID" value="MDA0184553.1"/>
    <property type="molecule type" value="Genomic_DNA"/>
</dbReference>
<dbReference type="InterPro" id="IPR016040">
    <property type="entry name" value="NAD(P)-bd_dom"/>
</dbReference>
<dbReference type="Pfam" id="PF13460">
    <property type="entry name" value="NAD_binding_10"/>
    <property type="match status" value="1"/>
</dbReference>
<reference evidence="2" key="1">
    <citation type="submission" date="2022-10" db="EMBL/GenBank/DDBJ databases">
        <title>The WGS of Solirubrobacter phytolaccae KCTC 29190.</title>
        <authorList>
            <person name="Jiang Z."/>
        </authorList>
    </citation>
    <scope>NUCLEOTIDE SEQUENCE</scope>
    <source>
        <strain evidence="2">KCTC 29190</strain>
    </source>
</reference>
<dbReference type="InterPro" id="IPR051207">
    <property type="entry name" value="ComplexI_NDUFA9_subunit"/>
</dbReference>
<name>A0A9X3NDN3_9ACTN</name>